<evidence type="ECO:0000313" key="2">
    <source>
        <dbReference type="EMBL" id="GAA2773637.1"/>
    </source>
</evidence>
<organism evidence="2 3">
    <name type="scientific">Saccharopolyspora taberi</name>
    <dbReference type="NCBI Taxonomy" id="60895"/>
    <lineage>
        <taxon>Bacteria</taxon>
        <taxon>Bacillati</taxon>
        <taxon>Actinomycetota</taxon>
        <taxon>Actinomycetes</taxon>
        <taxon>Pseudonocardiales</taxon>
        <taxon>Pseudonocardiaceae</taxon>
        <taxon>Saccharopolyspora</taxon>
    </lineage>
</organism>
<sequence>MSLSRNQLVGLLKVATAYDGRERGEADIYAWSDSAARAGWTYEEALEAVKEHFAFDGGFLTPAVVTKRITAQREARSRQQRVELYESRQAAIEGPARDVAPEPERIRSLVESVANSLGWQRIPKQKPEALSVECPHCHAAPGRPCARQLTRGHRRGEFVPLSTCHDSRIQASKRSAA</sequence>
<keyword evidence="3" id="KW-1185">Reference proteome</keyword>
<dbReference type="EMBL" id="BAAAUX010000001">
    <property type="protein sequence ID" value="GAA2773637.1"/>
    <property type="molecule type" value="Genomic_DNA"/>
</dbReference>
<proteinExistence type="predicted"/>
<gene>
    <name evidence="2" type="ORF">GCM10010470_01710</name>
</gene>
<feature type="domain" description="DNA-binding phage zinc finger" evidence="1">
    <location>
        <begin position="121"/>
        <end position="172"/>
    </location>
</feature>
<dbReference type="InterPro" id="IPR056911">
    <property type="entry name" value="Phage_Znf_bind_put"/>
</dbReference>
<reference evidence="2 3" key="1">
    <citation type="journal article" date="2019" name="Int. J. Syst. Evol. Microbiol.">
        <title>The Global Catalogue of Microorganisms (GCM) 10K type strain sequencing project: providing services to taxonomists for standard genome sequencing and annotation.</title>
        <authorList>
            <consortium name="The Broad Institute Genomics Platform"/>
            <consortium name="The Broad Institute Genome Sequencing Center for Infectious Disease"/>
            <person name="Wu L."/>
            <person name="Ma J."/>
        </authorList>
    </citation>
    <scope>NUCLEOTIDE SEQUENCE [LARGE SCALE GENOMIC DNA]</scope>
    <source>
        <strain evidence="2 3">JCM 9383</strain>
    </source>
</reference>
<protein>
    <recommendedName>
        <fullName evidence="1">DNA-binding phage zinc finger domain-containing protein</fullName>
    </recommendedName>
</protein>
<dbReference type="Pfam" id="PF24623">
    <property type="entry name" value="Phage_zn_bind_8"/>
    <property type="match status" value="1"/>
</dbReference>
<evidence type="ECO:0000259" key="1">
    <source>
        <dbReference type="Pfam" id="PF24623"/>
    </source>
</evidence>
<dbReference type="RefSeq" id="WP_344677355.1">
    <property type="nucleotide sequence ID" value="NZ_BAAAUX010000001.1"/>
</dbReference>
<name>A0ABN3V1N7_9PSEU</name>
<accession>A0ABN3V1N7</accession>
<comment type="caution">
    <text evidence="2">The sequence shown here is derived from an EMBL/GenBank/DDBJ whole genome shotgun (WGS) entry which is preliminary data.</text>
</comment>
<evidence type="ECO:0000313" key="3">
    <source>
        <dbReference type="Proteomes" id="UP001500979"/>
    </source>
</evidence>
<dbReference type="Proteomes" id="UP001500979">
    <property type="component" value="Unassembled WGS sequence"/>
</dbReference>